<accession>A0A165S3N4</accession>
<protein>
    <submittedName>
        <fullName evidence="2">Uncharacterized protein</fullName>
    </submittedName>
</protein>
<dbReference type="STRING" id="1314782.A0A165S3N4"/>
<evidence type="ECO:0000313" key="2">
    <source>
        <dbReference type="EMBL" id="KZT24629.1"/>
    </source>
</evidence>
<dbReference type="EMBL" id="KV425576">
    <property type="protein sequence ID" value="KZT24629.1"/>
    <property type="molecule type" value="Genomic_DNA"/>
</dbReference>
<dbReference type="AlphaFoldDB" id="A0A165S3N4"/>
<feature type="compositionally biased region" description="Acidic residues" evidence="1">
    <location>
        <begin position="17"/>
        <end position="26"/>
    </location>
</feature>
<proteinExistence type="predicted"/>
<reference evidence="2 3" key="1">
    <citation type="journal article" date="2016" name="Mol. Biol. Evol.">
        <title>Comparative Genomics of Early-Diverging Mushroom-Forming Fungi Provides Insights into the Origins of Lignocellulose Decay Capabilities.</title>
        <authorList>
            <person name="Nagy L.G."/>
            <person name="Riley R."/>
            <person name="Tritt A."/>
            <person name="Adam C."/>
            <person name="Daum C."/>
            <person name="Floudas D."/>
            <person name="Sun H."/>
            <person name="Yadav J.S."/>
            <person name="Pangilinan J."/>
            <person name="Larsson K.H."/>
            <person name="Matsuura K."/>
            <person name="Barry K."/>
            <person name="Labutti K."/>
            <person name="Kuo R."/>
            <person name="Ohm R.A."/>
            <person name="Bhattacharya S.S."/>
            <person name="Shirouzu T."/>
            <person name="Yoshinaga Y."/>
            <person name="Martin F.M."/>
            <person name="Grigoriev I.V."/>
            <person name="Hibbett D.S."/>
        </authorList>
    </citation>
    <scope>NUCLEOTIDE SEQUENCE [LARGE SCALE GENOMIC DNA]</scope>
    <source>
        <strain evidence="2 3">HHB14362 ss-1</strain>
    </source>
</reference>
<evidence type="ECO:0000313" key="3">
    <source>
        <dbReference type="Proteomes" id="UP000076761"/>
    </source>
</evidence>
<feature type="compositionally biased region" description="Polar residues" evidence="1">
    <location>
        <begin position="45"/>
        <end position="61"/>
    </location>
</feature>
<evidence type="ECO:0000256" key="1">
    <source>
        <dbReference type="SAM" id="MobiDB-lite"/>
    </source>
</evidence>
<feature type="region of interest" description="Disordered" evidence="1">
    <location>
        <begin position="1"/>
        <end position="69"/>
    </location>
</feature>
<dbReference type="OrthoDB" id="3270652at2759"/>
<gene>
    <name evidence="2" type="ORF">NEOLEDRAFT_1242292</name>
</gene>
<name>A0A165S3N4_9AGAM</name>
<dbReference type="Proteomes" id="UP000076761">
    <property type="component" value="Unassembled WGS sequence"/>
</dbReference>
<dbReference type="InParanoid" id="A0A165S3N4"/>
<organism evidence="2 3">
    <name type="scientific">Neolentinus lepideus HHB14362 ss-1</name>
    <dbReference type="NCBI Taxonomy" id="1314782"/>
    <lineage>
        <taxon>Eukaryota</taxon>
        <taxon>Fungi</taxon>
        <taxon>Dikarya</taxon>
        <taxon>Basidiomycota</taxon>
        <taxon>Agaricomycotina</taxon>
        <taxon>Agaricomycetes</taxon>
        <taxon>Gloeophyllales</taxon>
        <taxon>Gloeophyllaceae</taxon>
        <taxon>Neolentinus</taxon>
    </lineage>
</organism>
<keyword evidence="3" id="KW-1185">Reference proteome</keyword>
<sequence>MAIAKNAAPLQSSISLEEGEVIEDGDSIASSREPSLKDEPLSSPKPVTTSNRPPTVAQLGQTHGDPPSATEVVRAGAVNSTVDIKMEVSEVNPAVSSGRISDVNEADLERAKSLVLDLLGWGVPPEYLVDHGVSPQVIYTVFTDLNLRLPSNLILPQATLPQKQ</sequence>